<name>A0ABQ7SJC5_PHRPL</name>
<accession>A0ABQ7SJC5</accession>
<evidence type="ECO:0000256" key="1">
    <source>
        <dbReference type="SAM" id="MobiDB-lite"/>
    </source>
</evidence>
<dbReference type="Pfam" id="PF15121">
    <property type="entry name" value="TMEM71"/>
    <property type="match status" value="1"/>
</dbReference>
<proteinExistence type="predicted"/>
<feature type="region of interest" description="Disordered" evidence="1">
    <location>
        <begin position="112"/>
        <end position="133"/>
    </location>
</feature>
<comment type="caution">
    <text evidence="2">The sequence shown here is derived from an EMBL/GenBank/DDBJ whole genome shotgun (WGS) entry which is preliminary data.</text>
</comment>
<dbReference type="PANTHER" id="PTHR35255">
    <property type="entry name" value="TRANSMEMBRANE PROTEIN 71"/>
    <property type="match status" value="1"/>
</dbReference>
<dbReference type="PANTHER" id="PTHR35255:SF1">
    <property type="entry name" value="TRANSMEMBRANE PROTEIN 71"/>
    <property type="match status" value="1"/>
</dbReference>
<dbReference type="Proteomes" id="UP000826234">
    <property type="component" value="Unassembled WGS sequence"/>
</dbReference>
<reference evidence="2 3" key="1">
    <citation type="journal article" date="2022" name="Gigascience">
        <title>A chromosome-level genome assembly and annotation of the desert horned lizard, Phrynosoma platyrhinos, provides insight into chromosomal rearrangements among reptiles.</title>
        <authorList>
            <person name="Koochekian N."/>
            <person name="Ascanio A."/>
            <person name="Farleigh K."/>
            <person name="Card D.C."/>
            <person name="Schield D.R."/>
            <person name="Castoe T.A."/>
            <person name="Jezkova T."/>
        </authorList>
    </citation>
    <scope>NUCLEOTIDE SEQUENCE [LARGE SCALE GENOMIC DNA]</scope>
    <source>
        <strain evidence="2">NK-2021</strain>
    </source>
</reference>
<keyword evidence="3" id="KW-1185">Reference proteome</keyword>
<dbReference type="InterPro" id="IPR027975">
    <property type="entry name" value="TMEM71"/>
</dbReference>
<sequence>MGEGINEYMICTDELLDRGCFSVSPCADCGFACRRSPRLFTNGYYILTEDSFLSDEDGNITLSPSQTSVSYKEKLVRIFRRRRRFRQSLVSHFSIGASHSWLNSTFIESSHSEDTWPEEGNKKDGTQCHDNSDHFDHGNYRIYKK</sequence>
<evidence type="ECO:0008006" key="4">
    <source>
        <dbReference type="Google" id="ProtNLM"/>
    </source>
</evidence>
<evidence type="ECO:0000313" key="2">
    <source>
        <dbReference type="EMBL" id="KAH0617422.1"/>
    </source>
</evidence>
<evidence type="ECO:0000313" key="3">
    <source>
        <dbReference type="Proteomes" id="UP000826234"/>
    </source>
</evidence>
<gene>
    <name evidence="2" type="ORF">JD844_015615</name>
</gene>
<protein>
    <recommendedName>
        <fullName evidence="4">Transmembrane protein 71</fullName>
    </recommendedName>
</protein>
<organism evidence="2 3">
    <name type="scientific">Phrynosoma platyrhinos</name>
    <name type="common">Desert horned lizard</name>
    <dbReference type="NCBI Taxonomy" id="52577"/>
    <lineage>
        <taxon>Eukaryota</taxon>
        <taxon>Metazoa</taxon>
        <taxon>Chordata</taxon>
        <taxon>Craniata</taxon>
        <taxon>Vertebrata</taxon>
        <taxon>Euteleostomi</taxon>
        <taxon>Lepidosauria</taxon>
        <taxon>Squamata</taxon>
        <taxon>Bifurcata</taxon>
        <taxon>Unidentata</taxon>
        <taxon>Episquamata</taxon>
        <taxon>Toxicofera</taxon>
        <taxon>Iguania</taxon>
        <taxon>Phrynosomatidae</taxon>
        <taxon>Phrynosomatinae</taxon>
        <taxon>Phrynosoma</taxon>
    </lineage>
</organism>
<dbReference type="EMBL" id="JAIPUX010005289">
    <property type="protein sequence ID" value="KAH0617422.1"/>
    <property type="molecule type" value="Genomic_DNA"/>
</dbReference>